<evidence type="ECO:0000313" key="3">
    <source>
        <dbReference type="EMBL" id="CAF1133242.1"/>
    </source>
</evidence>
<dbReference type="Proteomes" id="UP000663891">
    <property type="component" value="Unassembled WGS sequence"/>
</dbReference>
<name>A0A814RFF5_9BILA</name>
<accession>A0A814RFF5</accession>
<dbReference type="EMBL" id="CAJOAY010003101">
    <property type="protein sequence ID" value="CAF4002076.1"/>
    <property type="molecule type" value="Genomic_DNA"/>
</dbReference>
<dbReference type="EMBL" id="CAJNON010000240">
    <property type="protein sequence ID" value="CAF1133242.1"/>
    <property type="molecule type" value="Genomic_DNA"/>
</dbReference>
<dbReference type="Proteomes" id="UP000663860">
    <property type="component" value="Unassembled WGS sequence"/>
</dbReference>
<reference evidence="3" key="1">
    <citation type="submission" date="2021-02" db="EMBL/GenBank/DDBJ databases">
        <authorList>
            <person name="Nowell W R."/>
        </authorList>
    </citation>
    <scope>NUCLEOTIDE SEQUENCE</scope>
</reference>
<dbReference type="Proteomes" id="UP000663881">
    <property type="component" value="Unassembled WGS sequence"/>
</dbReference>
<dbReference type="Proteomes" id="UP000663868">
    <property type="component" value="Unassembled WGS sequence"/>
</dbReference>
<dbReference type="EMBL" id="CAJNOE010000253">
    <property type="protein sequence ID" value="CAF1092116.1"/>
    <property type="molecule type" value="Genomic_DNA"/>
</dbReference>
<protein>
    <submittedName>
        <fullName evidence="3">Uncharacterized protein</fullName>
    </submittedName>
</protein>
<feature type="region of interest" description="Disordered" evidence="1">
    <location>
        <begin position="39"/>
        <end position="70"/>
    </location>
</feature>
<evidence type="ECO:0000313" key="6">
    <source>
        <dbReference type="Proteomes" id="UP000663891"/>
    </source>
</evidence>
<dbReference type="AlphaFoldDB" id="A0A814RFF5"/>
<evidence type="ECO:0000313" key="5">
    <source>
        <dbReference type="EMBL" id="CAF4002076.1"/>
    </source>
</evidence>
<dbReference type="EMBL" id="CAJOBB010000910">
    <property type="protein sequence ID" value="CAF3774751.1"/>
    <property type="molecule type" value="Genomic_DNA"/>
</dbReference>
<organism evidence="3 6">
    <name type="scientific">Adineta steineri</name>
    <dbReference type="NCBI Taxonomy" id="433720"/>
    <lineage>
        <taxon>Eukaryota</taxon>
        <taxon>Metazoa</taxon>
        <taxon>Spiralia</taxon>
        <taxon>Gnathifera</taxon>
        <taxon>Rotifera</taxon>
        <taxon>Eurotatoria</taxon>
        <taxon>Bdelloidea</taxon>
        <taxon>Adinetida</taxon>
        <taxon>Adinetidae</taxon>
        <taxon>Adineta</taxon>
    </lineage>
</organism>
<evidence type="ECO:0000313" key="2">
    <source>
        <dbReference type="EMBL" id="CAF1092116.1"/>
    </source>
</evidence>
<proteinExistence type="predicted"/>
<sequence length="269" mass="31273">MESKLVPIGFEGIVSDAVKSYIGFEQYEDEQTDNVSRVYPRDDTMPIPNQPIRNNFDHSSNHSTNSHQSTKRTLSYPQVFSIYNEIVNEWSKIQWLIFTNNHTKTYLTLDSDTDEFVTVQMAIDQYRCTSITTSLMSLPECLLIRTKSRTQAVFLPNSIISIENLCDTDITQRLFHYKLMAIICSSNNTNNKIMFYNDFQTNFWYIFSEQSIPLHSHSNKLTDEEQCQLELFIQPKDQLNNIDLSKFTSSLSALSNHPIIYVYIPDKNN</sequence>
<gene>
    <name evidence="2" type="ORF">IZO911_LOCUS22557</name>
    <name evidence="4" type="ORF">KXQ929_LOCUS15576</name>
    <name evidence="5" type="ORF">OKA104_LOCUS29845</name>
    <name evidence="3" type="ORF">VCS650_LOCUS21853</name>
</gene>
<comment type="caution">
    <text evidence="3">The sequence shown here is derived from an EMBL/GenBank/DDBJ whole genome shotgun (WGS) entry which is preliminary data.</text>
</comment>
<evidence type="ECO:0000313" key="4">
    <source>
        <dbReference type="EMBL" id="CAF3774751.1"/>
    </source>
</evidence>
<evidence type="ECO:0000256" key="1">
    <source>
        <dbReference type="SAM" id="MobiDB-lite"/>
    </source>
</evidence>
<dbReference type="OrthoDB" id="9995304at2759"/>